<proteinExistence type="predicted"/>
<dbReference type="RefSeq" id="WP_373304823.1">
    <property type="nucleotide sequence ID" value="NZ_BNCK01000008.1"/>
</dbReference>
<evidence type="ECO:0000313" key="3">
    <source>
        <dbReference type="Proteomes" id="UP000623842"/>
    </source>
</evidence>
<reference evidence="2" key="2">
    <citation type="submission" date="2020-09" db="EMBL/GenBank/DDBJ databases">
        <authorList>
            <person name="Sun Q."/>
            <person name="Kim S."/>
        </authorList>
    </citation>
    <scope>NUCLEOTIDE SEQUENCE</scope>
    <source>
        <strain evidence="2">KCTC 42731</strain>
    </source>
</reference>
<dbReference type="Proteomes" id="UP000623842">
    <property type="component" value="Unassembled WGS sequence"/>
</dbReference>
<dbReference type="EMBL" id="BNCK01000008">
    <property type="protein sequence ID" value="GHG02069.1"/>
    <property type="molecule type" value="Genomic_DNA"/>
</dbReference>
<gene>
    <name evidence="2" type="ORF">GCM10017161_33620</name>
</gene>
<keyword evidence="3" id="KW-1185">Reference proteome</keyword>
<comment type="caution">
    <text evidence="2">The sequence shown here is derived from an EMBL/GenBank/DDBJ whole genome shotgun (WGS) entry which is preliminary data.</text>
</comment>
<evidence type="ECO:0000313" key="2">
    <source>
        <dbReference type="EMBL" id="GHG02069.1"/>
    </source>
</evidence>
<feature type="signal peptide" evidence="1">
    <location>
        <begin position="1"/>
        <end position="22"/>
    </location>
</feature>
<sequence>MKKTITKLVTFMLMGITLFAQASDKQLDAKLAMFADYLGTWQSNFTVAPGKPSVTDVSMWERALNGKAVRTLHSINNGEYGGESLIFFDKEKDSLVFYYFTTAGFYTSGTIEVINETQFVAYEDVSGNDSGITKVKSTSDLQEDKLLVSTSYLKNGKWTEPEQRVYTKSDRKVIFK</sequence>
<dbReference type="AlphaFoldDB" id="A0A919BNE9"/>
<feature type="chain" id="PRO_5036973969" description="DUF1579 domain-containing protein" evidence="1">
    <location>
        <begin position="23"/>
        <end position="176"/>
    </location>
</feature>
<organism evidence="2 3">
    <name type="scientific">Thalassotalea marina</name>
    <dbReference type="NCBI Taxonomy" id="1673741"/>
    <lineage>
        <taxon>Bacteria</taxon>
        <taxon>Pseudomonadati</taxon>
        <taxon>Pseudomonadota</taxon>
        <taxon>Gammaproteobacteria</taxon>
        <taxon>Alteromonadales</taxon>
        <taxon>Colwelliaceae</taxon>
        <taxon>Thalassotalea</taxon>
    </lineage>
</organism>
<accession>A0A919BNE9</accession>
<name>A0A919BNE9_9GAMM</name>
<evidence type="ECO:0008006" key="4">
    <source>
        <dbReference type="Google" id="ProtNLM"/>
    </source>
</evidence>
<protein>
    <recommendedName>
        <fullName evidence="4">DUF1579 domain-containing protein</fullName>
    </recommendedName>
</protein>
<reference evidence="2" key="1">
    <citation type="journal article" date="2014" name="Int. J. Syst. Evol. Microbiol.">
        <title>Complete genome sequence of Corynebacterium casei LMG S-19264T (=DSM 44701T), isolated from a smear-ripened cheese.</title>
        <authorList>
            <consortium name="US DOE Joint Genome Institute (JGI-PGF)"/>
            <person name="Walter F."/>
            <person name="Albersmeier A."/>
            <person name="Kalinowski J."/>
            <person name="Ruckert C."/>
        </authorList>
    </citation>
    <scope>NUCLEOTIDE SEQUENCE</scope>
    <source>
        <strain evidence="2">KCTC 42731</strain>
    </source>
</reference>
<keyword evidence="1" id="KW-0732">Signal</keyword>
<evidence type="ECO:0000256" key="1">
    <source>
        <dbReference type="SAM" id="SignalP"/>
    </source>
</evidence>